<feature type="binding site" evidence="10">
    <location>
        <position position="45"/>
    </location>
    <ligand>
        <name>ATP</name>
        <dbReference type="ChEBI" id="CHEBI:30616"/>
    </ligand>
</feature>
<dbReference type="GO" id="GO:0005524">
    <property type="term" value="F:ATP binding"/>
    <property type="evidence" value="ECO:0007669"/>
    <property type="project" value="UniProtKB-UniRule"/>
</dbReference>
<dbReference type="Pfam" id="PF25347">
    <property type="entry name" value="PH_PKH3_C"/>
    <property type="match status" value="1"/>
</dbReference>
<dbReference type="EMBL" id="CP058607">
    <property type="protein sequence ID" value="QLG72848.1"/>
    <property type="molecule type" value="Genomic_DNA"/>
</dbReference>
<evidence type="ECO:0000256" key="11">
    <source>
        <dbReference type="SAM" id="MobiDB-lite"/>
    </source>
</evidence>
<gene>
    <name evidence="13" type="ORF">HG535_0D05570</name>
</gene>
<dbReference type="InterPro" id="IPR008271">
    <property type="entry name" value="Ser/Thr_kinase_AS"/>
</dbReference>
<dbReference type="KEGG" id="zmk:HG535_0D05570"/>
<evidence type="ECO:0000313" key="13">
    <source>
        <dbReference type="EMBL" id="QLG72848.1"/>
    </source>
</evidence>
<evidence type="ECO:0000259" key="12">
    <source>
        <dbReference type="PROSITE" id="PS50011"/>
    </source>
</evidence>
<keyword evidence="3" id="KW-0723">Serine/threonine-protein kinase</keyword>
<dbReference type="Pfam" id="PF00069">
    <property type="entry name" value="Pkinase"/>
    <property type="match status" value="1"/>
</dbReference>
<evidence type="ECO:0000313" key="14">
    <source>
        <dbReference type="Proteomes" id="UP000509704"/>
    </source>
</evidence>
<dbReference type="PROSITE" id="PS00108">
    <property type="entry name" value="PROTEIN_KINASE_ST"/>
    <property type="match status" value="1"/>
</dbReference>
<keyword evidence="4" id="KW-0808">Transferase</keyword>
<dbReference type="InterPro" id="IPR039046">
    <property type="entry name" value="PDPK1"/>
</dbReference>
<comment type="similarity">
    <text evidence="1">Belongs to the protein kinase superfamily. AGC Ser/Thr protein kinase family. PDPK1 subfamily.</text>
</comment>
<dbReference type="FunFam" id="1.10.510.10:FF:000534">
    <property type="entry name" value="Serine/threonine-protein kinase PKH2"/>
    <property type="match status" value="1"/>
</dbReference>
<dbReference type="Gene3D" id="1.10.510.10">
    <property type="entry name" value="Transferase(Phosphotransferase) domain 1"/>
    <property type="match status" value="1"/>
</dbReference>
<dbReference type="OrthoDB" id="347657at2759"/>
<organism evidence="13 14">
    <name type="scientific">Zygotorulaspora mrakii</name>
    <name type="common">Zygosaccharomyces mrakii</name>
    <dbReference type="NCBI Taxonomy" id="42260"/>
    <lineage>
        <taxon>Eukaryota</taxon>
        <taxon>Fungi</taxon>
        <taxon>Dikarya</taxon>
        <taxon>Ascomycota</taxon>
        <taxon>Saccharomycotina</taxon>
        <taxon>Saccharomycetes</taxon>
        <taxon>Saccharomycetales</taxon>
        <taxon>Saccharomycetaceae</taxon>
        <taxon>Zygotorulaspora</taxon>
    </lineage>
</organism>
<dbReference type="InterPro" id="IPR017441">
    <property type="entry name" value="Protein_kinase_ATP_BS"/>
</dbReference>
<keyword evidence="6" id="KW-0418">Kinase</keyword>
<evidence type="ECO:0000256" key="9">
    <source>
        <dbReference type="ARBA" id="ARBA00048679"/>
    </source>
</evidence>
<feature type="region of interest" description="Disordered" evidence="11">
    <location>
        <begin position="399"/>
        <end position="492"/>
    </location>
</feature>
<evidence type="ECO:0000256" key="3">
    <source>
        <dbReference type="ARBA" id="ARBA00022527"/>
    </source>
</evidence>
<reference evidence="13 14" key="1">
    <citation type="submission" date="2020-07" db="EMBL/GenBank/DDBJ databases">
        <title>The yeast mating-type switching endonuclease HO is a domesticated member of an unorthodox homing genetic element family.</title>
        <authorList>
            <person name="Coughlan A.Y."/>
            <person name="Lombardi L."/>
            <person name="Braun-Galleani S."/>
            <person name="Martos A.R."/>
            <person name="Galeote V."/>
            <person name="Bigey F."/>
            <person name="Dequin S."/>
            <person name="Byrne K.P."/>
            <person name="Wolfe K.H."/>
        </authorList>
    </citation>
    <scope>NUCLEOTIDE SEQUENCE [LARGE SCALE GENOMIC DNA]</scope>
    <source>
        <strain evidence="13 14">NRRL Y-6702</strain>
    </source>
</reference>
<keyword evidence="14" id="KW-1185">Reference proteome</keyword>
<dbReference type="GeneID" id="59236571"/>
<proteinExistence type="inferred from homology"/>
<dbReference type="FunFam" id="3.30.200.20:FF:000042">
    <property type="entry name" value="Aurora kinase A"/>
    <property type="match status" value="1"/>
</dbReference>
<dbReference type="CDD" id="cd05581">
    <property type="entry name" value="STKc_PDK1"/>
    <property type="match status" value="1"/>
</dbReference>
<dbReference type="PANTHER" id="PTHR24356">
    <property type="entry name" value="SERINE/THREONINE-PROTEIN KINASE"/>
    <property type="match status" value="1"/>
</dbReference>
<dbReference type="Gene3D" id="3.30.200.20">
    <property type="entry name" value="Phosphorylase Kinase, domain 1"/>
    <property type="match status" value="1"/>
</dbReference>
<feature type="compositionally biased region" description="Low complexity" evidence="11">
    <location>
        <begin position="471"/>
        <end position="492"/>
    </location>
</feature>
<dbReference type="AlphaFoldDB" id="A0A7H9B2G6"/>
<evidence type="ECO:0000256" key="4">
    <source>
        <dbReference type="ARBA" id="ARBA00022679"/>
    </source>
</evidence>
<keyword evidence="7 10" id="KW-0067">ATP-binding</keyword>
<name>A0A7H9B2G6_ZYGMR</name>
<evidence type="ECO:0000256" key="7">
    <source>
        <dbReference type="ARBA" id="ARBA00022840"/>
    </source>
</evidence>
<dbReference type="RefSeq" id="XP_037144575.1">
    <property type="nucleotide sequence ID" value="XM_037288680.1"/>
</dbReference>
<sequence length="829" mass="93116">MSSKNLTRKRSPHDFVFKQELGHGSYSTVYKVFDKHSVNHVYAIKVCSKAHIIKENKVKYVTIEKNTLNLLARACHPGIVRLYYTFHDEENLYFVLDYASGGELLQLLHKMGRFSESWSLHFSCQLIDTIEFIHSKGIIHRDLKPENVLLNRFGRLMITDFGTAATPLNQQKQEDDQNESPRCSSFVGTAEYVSPELLLSNQCDFASDIWALGCIIFQFIMGVPPFRGKNELQTFEKIASLDYLWNNQHYSSNKIDPVIIKLVQKILVLNPQERLTLTNMKKDEWFDKVDWNNKDHIWRGIWQVSEPAYGSSNGVGNGINNGISSGSTNGSTGGFPPRQNLISNKPLHVIDTPIRSIPITKQKKKKPTKVSNTTSSIVEWRKKLGISLQQAQVPSSVPINNSKLVVPSPPLVPQPTSTYLRPAVSPRLMPSSTTPSPSVKRSTSQPSLSKAAPSHDDLYRPASSPDDPNITDHNSNSHNNNITVNTTTNNNYNDIHRPKTMVLKQDYVNIFEIPFKPDGPPMSLESYSKINNDIITELVSKFRPELKSFSKSPVLSTLFKDGTLSYKNDGFSKHMVNVGDPDLSMYDFEFYEQKNDGFLILEKYKYKIWFISLPTIPVTNGLGPIVNSDENWVDCFFRARQIMDEHKTVINKLKNVHLDEPFMALPSPIESRPSSSNVNDSIKESAAISRKTQISDKSVNTKTSTFTESTSQVVRNVSSPPSFGNGVKRNGQKNSPLTLQPPLSSPAMVNQSKKMGYRSPSSPIYVRSPTLSPQSQSMKKYAVPNNMVISSSRYEVLNALKQNSGTNVASSGASAAFKNLQKKKMNQHK</sequence>
<dbReference type="EC" id="2.7.11.1" evidence="2"/>
<accession>A0A7H9B2G6</accession>
<dbReference type="InterPro" id="IPR011009">
    <property type="entry name" value="Kinase-like_dom_sf"/>
</dbReference>
<evidence type="ECO:0000256" key="10">
    <source>
        <dbReference type="PROSITE-ProRule" id="PRU10141"/>
    </source>
</evidence>
<feature type="compositionally biased region" description="Polar residues" evidence="11">
    <location>
        <begin position="430"/>
        <end position="448"/>
    </location>
</feature>
<evidence type="ECO:0000256" key="5">
    <source>
        <dbReference type="ARBA" id="ARBA00022741"/>
    </source>
</evidence>
<dbReference type="InterPro" id="IPR057614">
    <property type="entry name" value="PH_PKH3_C"/>
</dbReference>
<feature type="domain" description="Protein kinase" evidence="12">
    <location>
        <begin position="15"/>
        <end position="286"/>
    </location>
</feature>
<dbReference type="SUPFAM" id="SSF56112">
    <property type="entry name" value="Protein kinase-like (PK-like)"/>
    <property type="match status" value="1"/>
</dbReference>
<evidence type="ECO:0000256" key="6">
    <source>
        <dbReference type="ARBA" id="ARBA00022777"/>
    </source>
</evidence>
<feature type="compositionally biased region" description="Low complexity" evidence="11">
    <location>
        <begin position="320"/>
        <end position="330"/>
    </location>
</feature>
<evidence type="ECO:0000256" key="2">
    <source>
        <dbReference type="ARBA" id="ARBA00012513"/>
    </source>
</evidence>
<comment type="catalytic activity">
    <reaction evidence="9">
        <text>L-seryl-[protein] + ATP = O-phospho-L-seryl-[protein] + ADP + H(+)</text>
        <dbReference type="Rhea" id="RHEA:17989"/>
        <dbReference type="Rhea" id="RHEA-COMP:9863"/>
        <dbReference type="Rhea" id="RHEA-COMP:11604"/>
        <dbReference type="ChEBI" id="CHEBI:15378"/>
        <dbReference type="ChEBI" id="CHEBI:29999"/>
        <dbReference type="ChEBI" id="CHEBI:30616"/>
        <dbReference type="ChEBI" id="CHEBI:83421"/>
        <dbReference type="ChEBI" id="CHEBI:456216"/>
        <dbReference type="EC" id="2.7.11.1"/>
    </reaction>
</comment>
<dbReference type="Proteomes" id="UP000509704">
    <property type="component" value="Chromosome 4"/>
</dbReference>
<feature type="compositionally biased region" description="Polar residues" evidence="11">
    <location>
        <begin position="690"/>
        <end position="722"/>
    </location>
</feature>
<dbReference type="GO" id="GO:0004674">
    <property type="term" value="F:protein serine/threonine kinase activity"/>
    <property type="evidence" value="ECO:0007669"/>
    <property type="project" value="UniProtKB-KW"/>
</dbReference>
<keyword evidence="5 10" id="KW-0547">Nucleotide-binding</keyword>
<dbReference type="InterPro" id="IPR000719">
    <property type="entry name" value="Prot_kinase_dom"/>
</dbReference>
<dbReference type="PROSITE" id="PS50011">
    <property type="entry name" value="PROTEIN_KINASE_DOM"/>
    <property type="match status" value="1"/>
</dbReference>
<evidence type="ECO:0000256" key="1">
    <source>
        <dbReference type="ARBA" id="ARBA00010006"/>
    </source>
</evidence>
<feature type="region of interest" description="Disordered" evidence="11">
    <location>
        <begin position="320"/>
        <end position="374"/>
    </location>
</feature>
<dbReference type="PANTHER" id="PTHR24356:SF405">
    <property type="entry name" value="SERINE_THREONINE-PROTEIN KINASE PKH3"/>
    <property type="match status" value="1"/>
</dbReference>
<dbReference type="PROSITE" id="PS00107">
    <property type="entry name" value="PROTEIN_KINASE_ATP"/>
    <property type="match status" value="1"/>
</dbReference>
<comment type="catalytic activity">
    <reaction evidence="8">
        <text>L-threonyl-[protein] + ATP = O-phospho-L-threonyl-[protein] + ADP + H(+)</text>
        <dbReference type="Rhea" id="RHEA:46608"/>
        <dbReference type="Rhea" id="RHEA-COMP:11060"/>
        <dbReference type="Rhea" id="RHEA-COMP:11605"/>
        <dbReference type="ChEBI" id="CHEBI:15378"/>
        <dbReference type="ChEBI" id="CHEBI:30013"/>
        <dbReference type="ChEBI" id="CHEBI:30616"/>
        <dbReference type="ChEBI" id="CHEBI:61977"/>
        <dbReference type="ChEBI" id="CHEBI:456216"/>
        <dbReference type="EC" id="2.7.11.1"/>
    </reaction>
</comment>
<dbReference type="InterPro" id="IPR050236">
    <property type="entry name" value="Ser_Thr_kinase_AGC"/>
</dbReference>
<feature type="region of interest" description="Disordered" evidence="11">
    <location>
        <begin position="689"/>
        <end position="778"/>
    </location>
</feature>
<protein>
    <recommendedName>
        <fullName evidence="2">non-specific serine/threonine protein kinase</fullName>
        <ecNumber evidence="2">2.7.11.1</ecNumber>
    </recommendedName>
</protein>
<feature type="compositionally biased region" description="Low complexity" evidence="11">
    <location>
        <begin position="735"/>
        <end position="746"/>
    </location>
</feature>
<dbReference type="SMART" id="SM00220">
    <property type="entry name" value="S_TKc"/>
    <property type="match status" value="1"/>
</dbReference>
<feature type="compositionally biased region" description="Polar residues" evidence="11">
    <location>
        <begin position="769"/>
        <end position="778"/>
    </location>
</feature>
<dbReference type="GO" id="GO:0000196">
    <property type="term" value="P:cell integrity MAPK cascade"/>
    <property type="evidence" value="ECO:0007669"/>
    <property type="project" value="UniProtKB-ARBA"/>
</dbReference>
<evidence type="ECO:0000256" key="8">
    <source>
        <dbReference type="ARBA" id="ARBA00047899"/>
    </source>
</evidence>